<feature type="region of interest" description="Disordered" evidence="9">
    <location>
        <begin position="295"/>
        <end position="381"/>
    </location>
</feature>
<comment type="caution">
    <text evidence="11">The sequence shown here is derived from an EMBL/GenBank/DDBJ whole genome shotgun (WGS) entry which is preliminary data.</text>
</comment>
<dbReference type="Pfam" id="PF00069">
    <property type="entry name" value="Pkinase"/>
    <property type="match status" value="1"/>
</dbReference>
<evidence type="ECO:0000313" key="12">
    <source>
        <dbReference type="Proteomes" id="UP000315496"/>
    </source>
</evidence>
<dbReference type="EC" id="2.7.11.1" evidence="1"/>
<accession>A0A4Z1SSR6</accession>
<evidence type="ECO:0000256" key="4">
    <source>
        <dbReference type="ARBA" id="ARBA00022741"/>
    </source>
</evidence>
<evidence type="ECO:0000259" key="10">
    <source>
        <dbReference type="PROSITE" id="PS50011"/>
    </source>
</evidence>
<dbReference type="EMBL" id="VDLU01000002">
    <property type="protein sequence ID" value="TNJ28966.1"/>
    <property type="molecule type" value="Genomic_DNA"/>
</dbReference>
<evidence type="ECO:0000256" key="9">
    <source>
        <dbReference type="SAM" id="MobiDB-lite"/>
    </source>
</evidence>
<dbReference type="PROSITE" id="PS50011">
    <property type="entry name" value="PROTEIN_KINASE_DOM"/>
    <property type="match status" value="1"/>
</dbReference>
<proteinExistence type="predicted"/>
<evidence type="ECO:0000256" key="6">
    <source>
        <dbReference type="ARBA" id="ARBA00022840"/>
    </source>
</evidence>
<keyword evidence="12" id="KW-1185">Reference proteome</keyword>
<comment type="catalytic activity">
    <reaction evidence="7">
        <text>L-threonyl-[protein] + ATP = O-phospho-L-threonyl-[protein] + ADP + H(+)</text>
        <dbReference type="Rhea" id="RHEA:46608"/>
        <dbReference type="Rhea" id="RHEA-COMP:11060"/>
        <dbReference type="Rhea" id="RHEA-COMP:11605"/>
        <dbReference type="ChEBI" id="CHEBI:15378"/>
        <dbReference type="ChEBI" id="CHEBI:30013"/>
        <dbReference type="ChEBI" id="CHEBI:30616"/>
        <dbReference type="ChEBI" id="CHEBI:61977"/>
        <dbReference type="ChEBI" id="CHEBI:456216"/>
        <dbReference type="EC" id="2.7.11.1"/>
    </reaction>
</comment>
<dbReference type="PANTHER" id="PTHR43671">
    <property type="entry name" value="SERINE/THREONINE-PROTEIN KINASE NEK"/>
    <property type="match status" value="1"/>
</dbReference>
<keyword evidence="5 11" id="KW-0418">Kinase</keyword>
<feature type="compositionally biased region" description="Low complexity" evidence="9">
    <location>
        <begin position="476"/>
        <end position="491"/>
    </location>
</feature>
<evidence type="ECO:0000256" key="5">
    <source>
        <dbReference type="ARBA" id="ARBA00022777"/>
    </source>
</evidence>
<dbReference type="GO" id="GO:0004674">
    <property type="term" value="F:protein serine/threonine kinase activity"/>
    <property type="evidence" value="ECO:0007669"/>
    <property type="project" value="UniProtKB-KW"/>
</dbReference>
<dbReference type="InterPro" id="IPR011009">
    <property type="entry name" value="Kinase-like_dom_sf"/>
</dbReference>
<dbReference type="AlphaFoldDB" id="A0A4Z1SSR6"/>
<evidence type="ECO:0000256" key="7">
    <source>
        <dbReference type="ARBA" id="ARBA00047899"/>
    </source>
</evidence>
<evidence type="ECO:0000256" key="3">
    <source>
        <dbReference type="ARBA" id="ARBA00022679"/>
    </source>
</evidence>
<protein>
    <recommendedName>
        <fullName evidence="1">non-specific serine/threonine protein kinase</fullName>
        <ecNumber evidence="1">2.7.11.1</ecNumber>
    </recommendedName>
</protein>
<dbReference type="GO" id="GO:0005524">
    <property type="term" value="F:ATP binding"/>
    <property type="evidence" value="ECO:0007669"/>
    <property type="project" value="UniProtKB-KW"/>
</dbReference>
<dbReference type="Proteomes" id="UP000315496">
    <property type="component" value="Chromosome 2"/>
</dbReference>
<evidence type="ECO:0000256" key="1">
    <source>
        <dbReference type="ARBA" id="ARBA00012513"/>
    </source>
</evidence>
<gene>
    <name evidence="11" type="ORF">GMRT_10720</name>
</gene>
<feature type="compositionally biased region" description="Low complexity" evidence="9">
    <location>
        <begin position="351"/>
        <end position="374"/>
    </location>
</feature>
<comment type="catalytic activity">
    <reaction evidence="8">
        <text>L-seryl-[protein] + ATP = O-phospho-L-seryl-[protein] + ADP + H(+)</text>
        <dbReference type="Rhea" id="RHEA:17989"/>
        <dbReference type="Rhea" id="RHEA-COMP:9863"/>
        <dbReference type="Rhea" id="RHEA-COMP:11604"/>
        <dbReference type="ChEBI" id="CHEBI:15378"/>
        <dbReference type="ChEBI" id="CHEBI:29999"/>
        <dbReference type="ChEBI" id="CHEBI:30616"/>
        <dbReference type="ChEBI" id="CHEBI:83421"/>
        <dbReference type="ChEBI" id="CHEBI:456216"/>
        <dbReference type="EC" id="2.7.11.1"/>
    </reaction>
</comment>
<keyword evidence="2" id="KW-0723">Serine/threonine-protein kinase</keyword>
<sequence length="980" mass="108134">MSSTVGDPGSRGRMIRFTSLDDFRVMSTIRPARPGRILLAMYLKGERLVVIKENPPQKGEPPDECLREAETLIALGPHTNIITLLGYTRCSRIGLIALEYCQHGDLRRQLVRRAELRVPFPEEFIWAVLLNIADALRQVHKAGYVFRDVQLSNILLREVDYTVTSSLRLPLVEPSKLVRIANLQFVLSDFVACRKLPPQRSSVSPSRQDKGDSAISLLQTLDDIDRNSNALSPELGTGASRSGPPTRAGNIALEGGAKSSQISNRTFRMAAEYNTMTSRVSSDSIINPNVRAAMRAASRSSSPVATRRVPGRRSVRISEAIAGEGSAPMKQPHCPQAQDDSNLRSAPPTYAPSSMSRSSSPTRPSNASSSPSRRNSLDHDKFDEMVYFRKCTQSDRFEQAEQTKAVRRELQKVRNIFEQGYDLYGQAAGEDDISFQMIRSPTRARGGGRSSGPVSARSMIGTAMLGVRTAEPTDGSTSPRKSSSPSRTSSPDVSGRPHSRPPPAKPFGVPEEQQLLRDLEGLWEREDVACNPENPLYPARLTATLDTYAPRTRDALPVDKDGTSIWAYAYRVSIKPETAGEQARSLVVLGTPDYMPREMLEGPQAYSVDIYALGASALELMALKRFKDITNKADSAFPYSSKLLCLVFRMLGPPKDRPRADEVFDIALRMVNAAGKCHYGEKAILTFDDVIHERGCKMIPELQMPIYVNIESRCSKSRQSRASYRSPFTDMTSMTSNQQSRTATACEAGPAAQSPSAFDEAPRTILTADALLEMQRRPPKIAPLKTSTTSTAKATVQEDTYLGERTVVEFNSEMRELEHLELPLPRPPSPSKTRLTQFLKQVGRGRPGPFSEMGSVETRRALDPVADFLPDKDAVIFQVGADRQLQQLERSPVRDRLEPIQAHGFNIPNTRGGSKVLTHKQDVELRKKQDMGIRKAAVVARSPNRIPGMRSRPSIDLAFGAVAGVVTPSQRPSIAHRTAK</sequence>
<keyword evidence="6" id="KW-0067">ATP-binding</keyword>
<feature type="region of interest" description="Disordered" evidence="9">
    <location>
        <begin position="227"/>
        <end position="260"/>
    </location>
</feature>
<feature type="region of interest" description="Disordered" evidence="9">
    <location>
        <begin position="466"/>
        <end position="510"/>
    </location>
</feature>
<keyword evidence="3" id="KW-0808">Transferase</keyword>
<organism evidence="11 12">
    <name type="scientific">Giardia muris</name>
    <dbReference type="NCBI Taxonomy" id="5742"/>
    <lineage>
        <taxon>Eukaryota</taxon>
        <taxon>Metamonada</taxon>
        <taxon>Diplomonadida</taxon>
        <taxon>Hexamitidae</taxon>
        <taxon>Giardiinae</taxon>
        <taxon>Giardia</taxon>
    </lineage>
</organism>
<dbReference type="InterPro" id="IPR000719">
    <property type="entry name" value="Prot_kinase_dom"/>
</dbReference>
<dbReference type="Gene3D" id="1.10.510.10">
    <property type="entry name" value="Transferase(Phosphotransferase) domain 1"/>
    <property type="match status" value="2"/>
</dbReference>
<evidence type="ECO:0000256" key="2">
    <source>
        <dbReference type="ARBA" id="ARBA00022527"/>
    </source>
</evidence>
<dbReference type="PANTHER" id="PTHR43671:SF98">
    <property type="entry name" value="SERINE_THREONINE-PROTEIN KINASE NEK11"/>
    <property type="match status" value="1"/>
</dbReference>
<dbReference type="OrthoDB" id="541276at2759"/>
<dbReference type="InterPro" id="IPR050660">
    <property type="entry name" value="NEK_Ser/Thr_kinase"/>
</dbReference>
<dbReference type="CDD" id="cd00180">
    <property type="entry name" value="PKc"/>
    <property type="match status" value="1"/>
</dbReference>
<feature type="compositionally biased region" description="Low complexity" evidence="9">
    <location>
        <begin position="295"/>
        <end position="308"/>
    </location>
</feature>
<evidence type="ECO:0000256" key="8">
    <source>
        <dbReference type="ARBA" id="ARBA00048679"/>
    </source>
</evidence>
<dbReference type="SUPFAM" id="SSF56112">
    <property type="entry name" value="Protein kinase-like (PK-like)"/>
    <property type="match status" value="1"/>
</dbReference>
<name>A0A4Z1SSR6_GIAMU</name>
<reference evidence="11 12" key="1">
    <citation type="submission" date="2019-05" db="EMBL/GenBank/DDBJ databases">
        <title>The compact genome of Giardia muris reveals important steps in the evolution of intestinal protozoan parasites.</title>
        <authorList>
            <person name="Xu F."/>
            <person name="Jimenez-Gonzalez A."/>
            <person name="Einarsson E."/>
            <person name="Astvaldsson A."/>
            <person name="Peirasmaki D."/>
            <person name="Eckmann L."/>
            <person name="Andersson J.O."/>
            <person name="Svard S.G."/>
            <person name="Jerlstrom-Hultqvist J."/>
        </authorList>
    </citation>
    <scope>NUCLEOTIDE SEQUENCE [LARGE SCALE GENOMIC DNA]</scope>
    <source>
        <strain evidence="11 12">Roberts-Thomson</strain>
    </source>
</reference>
<evidence type="ECO:0000313" key="11">
    <source>
        <dbReference type="EMBL" id="TNJ28966.1"/>
    </source>
</evidence>
<keyword evidence="4" id="KW-0547">Nucleotide-binding</keyword>
<dbReference type="VEuPathDB" id="GiardiaDB:GMRT_10720"/>
<feature type="domain" description="Protein kinase" evidence="10">
    <location>
        <begin position="23"/>
        <end position="388"/>
    </location>
</feature>